<sequence>MSAYFPYKRSALALFISSACMFPVAAETESERTELAVEPSQMVQGGAGLIQTPTARMRDEGAFAASYTDNGEYRFWSVSLQLYDWMEATARYTDVRTRLYSDVDSFSGDQTLKDKGLDVKFRLWKESYYLPDISVGFRDFGGTGFFESEYVNASKSIGPFDIHLGVGWGYLGTASDFTNPFCEFRESFCERPTGFSGEGGKIDYDQFFKGSAAIFGGIEYQTPWEPLTLKLEFEGNDYTQDRAGVLEQDSRWNVGAVYRLDNFDFSLNYQRGNTVGFGVTYRFNMNTITQLKFDKPPKSLMARRAPETIDEVDKSRLYNTLYRSGGFALTDANITEKEATFYGTQYAYRDQDEAIERIGRIAAAELPDSVETYHVIDNSGGLPMVDTQIDAEAFIDAARYESLEADITQTYTRTAPSEEIIDAYDASNIEGLFYSADFFFTQSFGNPEDFYLYQTGLILSGGYSVNNKLSFISSMRVTLLDNFDQFNFLVDNEETSVPRVRTRVREYVTENPIGLDTAFAHYQDSVSENLFGQVYGGYLETMFAGVGGELLYRPVDSHFAFGIDLNYVKQRDPYSKLATIDYEAITGHASVYYRPPFLEDTQITASVGQFLAKDKGVNIDFAKRFDSGIIVGAYAAFTDVSSEEYGEGSFTKGFYISIPSDLFLLQPSKGRGSFPWVPIARDGGQMLRRPVRLIDTTEVRSPFFD</sequence>
<dbReference type="AlphaFoldDB" id="A0A075NV92"/>
<feature type="signal peptide" evidence="1">
    <location>
        <begin position="1"/>
        <end position="26"/>
    </location>
</feature>
<evidence type="ECO:0000313" key="3">
    <source>
        <dbReference type="Proteomes" id="UP000056090"/>
    </source>
</evidence>
<evidence type="ECO:0008006" key="4">
    <source>
        <dbReference type="Google" id="ProtNLM"/>
    </source>
</evidence>
<keyword evidence="1" id="KW-0732">Signal</keyword>
<dbReference type="GeneID" id="78253382"/>
<dbReference type="Pfam" id="PF06082">
    <property type="entry name" value="YjbH"/>
    <property type="match status" value="1"/>
</dbReference>
<reference evidence="2 3" key="1">
    <citation type="submission" date="2014-06" db="EMBL/GenBank/DDBJ databases">
        <title>Genomes of Alteromonas australica, a world apart.</title>
        <authorList>
            <person name="Gonzaga A."/>
            <person name="Lopez-Perez M."/>
            <person name="Rodriguez-Valera F."/>
        </authorList>
    </citation>
    <scope>NUCLEOTIDE SEQUENCE [LARGE SCALE GENOMIC DNA]</scope>
    <source>
        <strain evidence="2 3">H 17</strain>
    </source>
</reference>
<evidence type="ECO:0000313" key="2">
    <source>
        <dbReference type="EMBL" id="AIF97248.1"/>
    </source>
</evidence>
<proteinExistence type="predicted"/>
<gene>
    <name evidence="2" type="ORF">EP13_00275</name>
</gene>
<dbReference type="eggNOG" id="COG4775">
    <property type="taxonomic scope" value="Bacteria"/>
</dbReference>
<dbReference type="EMBL" id="CP008849">
    <property type="protein sequence ID" value="AIF97248.1"/>
    <property type="molecule type" value="Genomic_DNA"/>
</dbReference>
<dbReference type="InterPro" id="IPR010344">
    <property type="entry name" value="YbjH"/>
</dbReference>
<dbReference type="RefSeq" id="WP_044055441.1">
    <property type="nucleotide sequence ID" value="NZ_CBCSKJ010000005.1"/>
</dbReference>
<protein>
    <recommendedName>
        <fullName evidence="4">YjbH domain-containing protein</fullName>
    </recommendedName>
</protein>
<keyword evidence="3" id="KW-1185">Reference proteome</keyword>
<organism evidence="2 3">
    <name type="scientific">Alteromonas australica</name>
    <dbReference type="NCBI Taxonomy" id="589873"/>
    <lineage>
        <taxon>Bacteria</taxon>
        <taxon>Pseudomonadati</taxon>
        <taxon>Pseudomonadota</taxon>
        <taxon>Gammaproteobacteria</taxon>
        <taxon>Alteromonadales</taxon>
        <taxon>Alteromonadaceae</taxon>
        <taxon>Alteromonas/Salinimonas group</taxon>
        <taxon>Alteromonas</taxon>
    </lineage>
</organism>
<dbReference type="PATRIC" id="fig|589873.4.peg.57"/>
<dbReference type="KEGG" id="aal:EP13_00275"/>
<accession>A0A075NV92</accession>
<dbReference type="OrthoDB" id="19542at2"/>
<evidence type="ECO:0000256" key="1">
    <source>
        <dbReference type="SAM" id="SignalP"/>
    </source>
</evidence>
<dbReference type="Proteomes" id="UP000056090">
    <property type="component" value="Chromosome"/>
</dbReference>
<name>A0A075NV92_9ALTE</name>
<dbReference type="KEGG" id="aaus:EP12_00285"/>
<feature type="chain" id="PRO_5009743139" description="YjbH domain-containing protein" evidence="1">
    <location>
        <begin position="27"/>
        <end position="705"/>
    </location>
</feature>